<dbReference type="Pfam" id="PF11084">
    <property type="entry name" value="DUF2621"/>
    <property type="match status" value="1"/>
</dbReference>
<dbReference type="RefSeq" id="WP_121202653.1">
    <property type="nucleotide sequence ID" value="NZ_RBZP01000001.1"/>
</dbReference>
<accession>A0A495ADG7</accession>
<keyword evidence="3" id="KW-1185">Reference proteome</keyword>
<proteinExistence type="predicted"/>
<keyword evidence="1" id="KW-1133">Transmembrane helix</keyword>
<dbReference type="Proteomes" id="UP000269301">
    <property type="component" value="Unassembled WGS sequence"/>
</dbReference>
<feature type="transmembrane region" description="Helical" evidence="1">
    <location>
        <begin position="6"/>
        <end position="24"/>
    </location>
</feature>
<dbReference type="AlphaFoldDB" id="A0A495ADG7"/>
<keyword evidence="1" id="KW-0812">Transmembrane</keyword>
<sequence>MEIILVLWGFLLIGLLSIGGFFMFRKFLKQIPKEDGKSVMDWEMHYLEKTKTMWRPEEKQLLEELVSPVPELFRDVAKQSIGSKIGEVALKKNCDIITQEEVIQGYILATPKRDHKFLRKKLKEKQIDVSPYEHLFSLSKENYTDNWRTKYKSQKKNTPK</sequence>
<reference evidence="2 3" key="1">
    <citation type="journal article" date="2016" name="Int. J. Syst. Evol. Microbiol.">
        <title>Oceanobacillus halophilus sp. nov., a novel moderately halophilic bacterium from a hypersaline lake.</title>
        <authorList>
            <person name="Amoozegar M.A."/>
            <person name="Bagheri M."/>
            <person name="Makhdoumi A."/>
            <person name="Nikou M.M."/>
            <person name="Fazeli S.A.S."/>
            <person name="Schumann P."/>
            <person name="Sproer C."/>
            <person name="Sanchez-Porro C."/>
            <person name="Ventosa A."/>
        </authorList>
    </citation>
    <scope>NUCLEOTIDE SEQUENCE [LARGE SCALE GENOMIC DNA]</scope>
    <source>
        <strain evidence="2 3">DSM 23996</strain>
    </source>
</reference>
<evidence type="ECO:0000256" key="1">
    <source>
        <dbReference type="SAM" id="Phobius"/>
    </source>
</evidence>
<evidence type="ECO:0000313" key="2">
    <source>
        <dbReference type="EMBL" id="RKQ37574.1"/>
    </source>
</evidence>
<keyword evidence="1" id="KW-0472">Membrane</keyword>
<protein>
    <submittedName>
        <fullName evidence="2">DUF2621 family protein</fullName>
    </submittedName>
</protein>
<organism evidence="2 3">
    <name type="scientific">Oceanobacillus halophilus</name>
    <dbReference type="NCBI Taxonomy" id="930130"/>
    <lineage>
        <taxon>Bacteria</taxon>
        <taxon>Bacillati</taxon>
        <taxon>Bacillota</taxon>
        <taxon>Bacilli</taxon>
        <taxon>Bacillales</taxon>
        <taxon>Bacillaceae</taxon>
        <taxon>Oceanobacillus</taxon>
    </lineage>
</organism>
<evidence type="ECO:0000313" key="3">
    <source>
        <dbReference type="Proteomes" id="UP000269301"/>
    </source>
</evidence>
<dbReference type="InterPro" id="IPR020203">
    <property type="entry name" value="YneK"/>
</dbReference>
<dbReference type="EMBL" id="RBZP01000001">
    <property type="protein sequence ID" value="RKQ37574.1"/>
    <property type="molecule type" value="Genomic_DNA"/>
</dbReference>
<dbReference type="OrthoDB" id="2399525at2"/>
<comment type="caution">
    <text evidence="2">The sequence shown here is derived from an EMBL/GenBank/DDBJ whole genome shotgun (WGS) entry which is preliminary data.</text>
</comment>
<name>A0A495ADG7_9BACI</name>
<gene>
    <name evidence="2" type="ORF">D8M06_01840</name>
</gene>